<dbReference type="Pfam" id="PF00169">
    <property type="entry name" value="PH"/>
    <property type="match status" value="1"/>
</dbReference>
<dbReference type="PANTHER" id="PTHR22902">
    <property type="entry name" value="SESQUIPEDALIAN"/>
    <property type="match status" value="1"/>
</dbReference>
<dbReference type="Gene3D" id="2.30.29.30">
    <property type="entry name" value="Pleckstrin-homology domain (PH domain)/Phosphotyrosine-binding domain (PTB)"/>
    <property type="match status" value="1"/>
</dbReference>
<reference evidence="3" key="3">
    <citation type="submission" date="2025-09" db="UniProtKB">
        <authorList>
            <consortium name="Ensembl"/>
        </authorList>
    </citation>
    <scope>IDENTIFICATION</scope>
</reference>
<dbReference type="GeneTree" id="ENSGT00940000164923"/>
<keyword evidence="1" id="KW-0967">Endosome</keyword>
<dbReference type="GO" id="GO:0005802">
    <property type="term" value="C:trans-Golgi network"/>
    <property type="evidence" value="ECO:0007669"/>
    <property type="project" value="UniProtKB-UniRule"/>
</dbReference>
<dbReference type="GeneID" id="113155847"/>
<dbReference type="GO" id="GO:0030136">
    <property type="term" value="C:clathrin-coated vesicle"/>
    <property type="evidence" value="ECO:0007669"/>
    <property type="project" value="UniProtKB-SubCell"/>
</dbReference>
<accession>A0A3Q1JDT5</accession>
<keyword evidence="4" id="KW-1185">Reference proteome</keyword>
<keyword evidence="1" id="KW-0968">Cytoplasmic vesicle</keyword>
<dbReference type="Proteomes" id="UP000265040">
    <property type="component" value="Chromosome 19"/>
</dbReference>
<dbReference type="STRING" id="64144.ENSATEP00000028593"/>
<dbReference type="GO" id="GO:0001881">
    <property type="term" value="P:receptor recycling"/>
    <property type="evidence" value="ECO:0007669"/>
    <property type="project" value="UniProtKB-UniRule"/>
</dbReference>
<dbReference type="SUPFAM" id="SSF50729">
    <property type="entry name" value="PH domain-like"/>
    <property type="match status" value="1"/>
</dbReference>
<evidence type="ECO:0000256" key="1">
    <source>
        <dbReference type="RuleBase" id="RU369082"/>
    </source>
</evidence>
<dbReference type="CDD" id="cd13288">
    <property type="entry name" value="PH_Ses"/>
    <property type="match status" value="1"/>
</dbReference>
<evidence type="ECO:0000313" key="3">
    <source>
        <dbReference type="Ensembl" id="ENSATEP00000028593.3"/>
    </source>
</evidence>
<organism evidence="3 4">
    <name type="scientific">Anabas testudineus</name>
    <name type="common">Climbing perch</name>
    <name type="synonym">Anthias testudineus</name>
    <dbReference type="NCBI Taxonomy" id="64144"/>
    <lineage>
        <taxon>Eukaryota</taxon>
        <taxon>Metazoa</taxon>
        <taxon>Chordata</taxon>
        <taxon>Craniata</taxon>
        <taxon>Vertebrata</taxon>
        <taxon>Euteleostomi</taxon>
        <taxon>Actinopterygii</taxon>
        <taxon>Neopterygii</taxon>
        <taxon>Teleostei</taxon>
        <taxon>Neoteleostei</taxon>
        <taxon>Acanthomorphata</taxon>
        <taxon>Anabantaria</taxon>
        <taxon>Anabantiformes</taxon>
        <taxon>Anabantoidei</taxon>
        <taxon>Anabantidae</taxon>
        <taxon>Anabas</taxon>
    </lineage>
</organism>
<keyword evidence="1" id="KW-0597">Phosphoprotein</keyword>
<sequence>MKIDEKAVNTYFESCNSRVDKEGYLYKKGEIKTSYQKRWCALKGNLLFYKDRPSDRDVIGAIVLEGCTVQLCESEEQFAFSLVWSEPGLRTYKFAAEDQASQESWIKALLSANHNYLALLVMDMEKMYRETVSALSSEQANSFTMPNFNTAEAGHPSSYHCTQMSTLYSYPGLSVGVGTGLSSNLMLQPPAISSKTASKRSPKLWPKRNANAMPVTASPPLMREWSGVCLGTKEDFGKLHEDFGKEVKELIADWSRRGQGGAIVQEENLIDFG</sequence>
<reference evidence="3" key="1">
    <citation type="submission" date="2021-04" db="EMBL/GenBank/DDBJ databases">
        <authorList>
            <consortium name="Wellcome Sanger Institute Data Sharing"/>
        </authorList>
    </citation>
    <scope>NUCLEOTIDE SEQUENCE [LARGE SCALE GENOMIC DNA]</scope>
</reference>
<dbReference type="GO" id="GO:0055037">
    <property type="term" value="C:recycling endosome"/>
    <property type="evidence" value="ECO:0007669"/>
    <property type="project" value="UniProtKB-SubCell"/>
</dbReference>
<dbReference type="SMART" id="SM00233">
    <property type="entry name" value="PH"/>
    <property type="match status" value="1"/>
</dbReference>
<dbReference type="GO" id="GO:0042147">
    <property type="term" value="P:retrograde transport, endosome to Golgi"/>
    <property type="evidence" value="ECO:0007669"/>
    <property type="project" value="UniProtKB-UniRule"/>
</dbReference>
<dbReference type="InterPro" id="IPR045188">
    <property type="entry name" value="Boi1/Boi2-like"/>
</dbReference>
<reference evidence="3" key="2">
    <citation type="submission" date="2025-08" db="UniProtKB">
        <authorList>
            <consortium name="Ensembl"/>
        </authorList>
    </citation>
    <scope>IDENTIFICATION</scope>
</reference>
<comment type="function">
    <text evidence="1">Plays a role in endocytic trafficking. Required for receptor recycling from endosomes, both to the trans-Golgi network and the plasma membrane.</text>
</comment>
<dbReference type="InParanoid" id="A0A3Q1JDT5"/>
<dbReference type="RefSeq" id="XP_026206346.1">
    <property type="nucleotide sequence ID" value="XM_026350561.2"/>
</dbReference>
<dbReference type="InterPro" id="IPR001849">
    <property type="entry name" value="PH_domain"/>
</dbReference>
<protein>
    <recommendedName>
        <fullName evidence="1">Sesquipedalian</fullName>
        <shortName evidence="1">Ses</shortName>
    </recommendedName>
    <alternativeName>
        <fullName evidence="1">PH domain-containing endocytic trafficking adaptor</fullName>
    </alternativeName>
</protein>
<evidence type="ECO:0000313" key="4">
    <source>
        <dbReference type="Proteomes" id="UP000265040"/>
    </source>
</evidence>
<evidence type="ECO:0000259" key="2">
    <source>
        <dbReference type="PROSITE" id="PS50003"/>
    </source>
</evidence>
<feature type="domain" description="PH" evidence="2">
    <location>
        <begin position="18"/>
        <end position="114"/>
    </location>
</feature>
<keyword evidence="1" id="KW-0333">Golgi apparatus</keyword>
<dbReference type="GO" id="GO:0005829">
    <property type="term" value="C:cytosol"/>
    <property type="evidence" value="ECO:0007669"/>
    <property type="project" value="GOC"/>
</dbReference>
<comment type="subcellular location">
    <subcellularLocation>
        <location evidence="1">Early endosome</location>
    </subcellularLocation>
    <subcellularLocation>
        <location evidence="1">Recycling endosome</location>
    </subcellularLocation>
    <subcellularLocation>
        <location evidence="1">Golgi apparatus</location>
        <location evidence="1">trans-Golgi network</location>
    </subcellularLocation>
    <subcellularLocation>
        <location evidence="1">Cytoplasmic vesicle</location>
        <location evidence="1">Clathrin-coated vesicle</location>
    </subcellularLocation>
</comment>
<dbReference type="GO" id="GO:0007032">
    <property type="term" value="P:endosome organization"/>
    <property type="evidence" value="ECO:0007669"/>
    <property type="project" value="UniProtKB-UniRule"/>
</dbReference>
<dbReference type="AlphaFoldDB" id="A0A3Q1JDT5"/>
<dbReference type="Ensembl" id="ENSATET00000029036.3">
    <property type="protein sequence ID" value="ENSATEP00000028593.3"/>
    <property type="gene ID" value="ENSATEG00000019748.3"/>
</dbReference>
<dbReference type="PANTHER" id="PTHR22902:SF17">
    <property type="entry name" value="SESQUIPEDALIAN-1"/>
    <property type="match status" value="1"/>
</dbReference>
<name>A0A3Q1JDT5_ANATE</name>
<dbReference type="GO" id="GO:0005769">
    <property type="term" value="C:early endosome"/>
    <property type="evidence" value="ECO:0007669"/>
    <property type="project" value="UniProtKB-SubCell"/>
</dbReference>
<dbReference type="InterPro" id="IPR011993">
    <property type="entry name" value="PH-like_dom_sf"/>
</dbReference>
<dbReference type="PROSITE" id="PS50003">
    <property type="entry name" value="PH_DOMAIN"/>
    <property type="match status" value="1"/>
</dbReference>
<comment type="similarity">
    <text evidence="1">Belongs to the sesquipedalian family.</text>
</comment>
<proteinExistence type="inferred from homology"/>